<evidence type="ECO:0000256" key="1">
    <source>
        <dbReference type="SAM" id="MobiDB-lite"/>
    </source>
</evidence>
<gene>
    <name evidence="3" type="ORF">DSCOOX_53720</name>
</gene>
<protein>
    <submittedName>
        <fullName evidence="3">Uncharacterized protein</fullName>
    </submittedName>
</protein>
<proteinExistence type="predicted"/>
<reference evidence="3 4" key="1">
    <citation type="submission" date="2019-11" db="EMBL/GenBank/DDBJ databases">
        <title>Comparative genomics of hydrocarbon-degrading Desulfosarcina strains.</title>
        <authorList>
            <person name="Watanabe M."/>
            <person name="Kojima H."/>
            <person name="Fukui M."/>
        </authorList>
    </citation>
    <scope>NUCLEOTIDE SEQUENCE [LARGE SCALE GENOMIC DNA]</scope>
    <source>
        <strain evidence="4">oXyS1</strain>
    </source>
</reference>
<feature type="region of interest" description="Disordered" evidence="1">
    <location>
        <begin position="922"/>
        <end position="947"/>
    </location>
</feature>
<accession>A0A5K8AHM9</accession>
<keyword evidence="2" id="KW-0732">Signal</keyword>
<feature type="chain" id="PRO_5024358535" evidence="2">
    <location>
        <begin position="29"/>
        <end position="1443"/>
    </location>
</feature>
<evidence type="ECO:0000313" key="3">
    <source>
        <dbReference type="EMBL" id="BBO92192.1"/>
    </source>
</evidence>
<feature type="signal peptide" evidence="2">
    <location>
        <begin position="1"/>
        <end position="28"/>
    </location>
</feature>
<keyword evidence="4" id="KW-1185">Reference proteome</keyword>
<organism evidence="3 4">
    <name type="scientific">Desulfosarcina ovata subsp. ovata</name>
    <dbReference type="NCBI Taxonomy" id="2752305"/>
    <lineage>
        <taxon>Bacteria</taxon>
        <taxon>Pseudomonadati</taxon>
        <taxon>Thermodesulfobacteriota</taxon>
        <taxon>Desulfobacteria</taxon>
        <taxon>Desulfobacterales</taxon>
        <taxon>Desulfosarcinaceae</taxon>
        <taxon>Desulfosarcina</taxon>
    </lineage>
</organism>
<dbReference type="PROSITE" id="PS00018">
    <property type="entry name" value="EF_HAND_1"/>
    <property type="match status" value="1"/>
</dbReference>
<dbReference type="Proteomes" id="UP000422108">
    <property type="component" value="Chromosome"/>
</dbReference>
<dbReference type="InterPro" id="IPR018247">
    <property type="entry name" value="EF_Hand_1_Ca_BS"/>
</dbReference>
<evidence type="ECO:0000256" key="2">
    <source>
        <dbReference type="SAM" id="SignalP"/>
    </source>
</evidence>
<name>A0A5K8AHM9_9BACT</name>
<dbReference type="RefSeq" id="WP_155312968.1">
    <property type="nucleotide sequence ID" value="NZ_AP021879.1"/>
</dbReference>
<dbReference type="EMBL" id="AP021879">
    <property type="protein sequence ID" value="BBO92192.1"/>
    <property type="molecule type" value="Genomic_DNA"/>
</dbReference>
<sequence length="1443" mass="156571">MQHKRTIITTLLLAAAGIMLVAAPAAMATGTGYGPGRVALEIFAGRDHVSVGDGGIWNSRDKLHIQIDPADGWRVKSYHVDLGAGEDYSPPLTTTGNPKIGHFDYKETFNLPYINEANEDGHPFRRTLVLDLGEDLGFQWGAPFADLRVQGVAIFVNLVKLDDSGQVVEETGAWVVPELVTWIVAEEDSSTTDETLAGTDGTVVAVDGESIVADTATGEVSGSEATEVKSTGKGKVAKVEHQKAQKSWVVDEAEEVIAFDGGRWGWWFKYEMAHPKTGHFIDSPVAGLSVQTPTYEGLTDVDGAFDYFPGEEVEIAIGSVELGYGVADHKTSPLDLYPLADTDDPRVINMARLLQSLDADASPKSGISITPEIAGCLEAQGVPYPDFAYDEQIETLIQGTIDCAASLETPVALLAVSAEDAQAHLEETVNNPMFRKNVSKTPDLASAKAKMNIATVWFDARRANDDLLTDLGEEIEYYDEAGELIRTTTQAKPIIVTYTDADPVTGEHDVYAAVSRDDGKTWKRKNLSRMADRSSFTTANGEPYYGGCKKPVFQVKGNKVLVAWSSKYARGGKPRYAIKADDPETTDVDEGDEYPYDDPYAVDDIWGVAGPQRSHDYTEDGFTDAAETPYAALEVPHSALWVCRGVIATANDVDNGVGEFAGDIVWFKPERVTSGRRDVNQIFVGAAGSAGFAMVWQEDPNGVKPGKALGPGPGWGGATTSHKTDIWYSYLAWGDHTTVDENFVAGGDPEHELDVVSRPKALVPMSLPVRLTDNDVVNTDNIMVELGVDENGNSTGIPVVDDNYKDPEHPQYNALGYIPITNPDATSDDADGTHAYAYMVHGLIDAGNVSGAPAGINQNGFYKFTNYEDEIKHVAITEDGRLLDGDTGASRGNIFLQPYAFTKPDGSIGVSAWAIITYEETKGAGAGPPEDVGTGEQPEDGTGEGNDAYLPEEGKNVIYHSFDFKNPDLVSAGRIVNRPEFIDADDDNYVDPGELVYLVDEEGAEILDYLGRSQLAYENARRGRFLPQGLGAFGTTGTTQLMVHKQGPEGSGRPSDILLRRWVIPEYGTTYKKVAKQKDGILVGYNIEDADSNTFNPYDADCIVGTWVVDPDSGQGYYADGVQNVSSVTPTVTTDSQGDPDQDDAYGAVKVVEWTQTVENLDDPTGARVYDENGDLVYDADGNMQTIGNPFDDARAHRGAIRGDFVTVGFSYTANWAAARNGNDNYNFYIRRSFDGGQTWITDPDGSGVDHCRTWTYPSGTQSAGDKVEECNFYEAGEFEAMRNLSQLPNHKESVIEPRIVAVPGTIKSGGVWTGIAEDKQDAAVFYVAYGTSTNPKKDPETGEQEEPVPQDLFWSVSVDKGETYYEKEWVVNPDSDGANAGETVTGWDWMAKGDQEQGEVQLRMTPDGSRFYGSWLDEGAEGSDIVFRRIMPPVFDANVAAE</sequence>
<evidence type="ECO:0000313" key="4">
    <source>
        <dbReference type="Proteomes" id="UP000422108"/>
    </source>
</evidence>
<dbReference type="NCBIfam" id="NF040591">
    <property type="entry name" value="choice_anch_O"/>
    <property type="match status" value="1"/>
</dbReference>